<name>A0A8J6XJH3_9CYAN</name>
<evidence type="ECO:0000313" key="3">
    <source>
        <dbReference type="Proteomes" id="UP000629098"/>
    </source>
</evidence>
<dbReference type="AlphaFoldDB" id="A0A8J6XJH3"/>
<dbReference type="SUPFAM" id="SSF82199">
    <property type="entry name" value="SET domain"/>
    <property type="match status" value="1"/>
</dbReference>
<dbReference type="EMBL" id="JACXAE010000084">
    <property type="protein sequence ID" value="MBD2775658.1"/>
    <property type="molecule type" value="Genomic_DNA"/>
</dbReference>
<evidence type="ECO:0000259" key="1">
    <source>
        <dbReference type="PROSITE" id="PS50280"/>
    </source>
</evidence>
<dbReference type="InterPro" id="IPR001214">
    <property type="entry name" value="SET_dom"/>
</dbReference>
<dbReference type="PANTHER" id="PTHR12350:SF19">
    <property type="entry name" value="SET DOMAIN-CONTAINING PROTEIN"/>
    <property type="match status" value="1"/>
</dbReference>
<reference evidence="2" key="1">
    <citation type="submission" date="2020-09" db="EMBL/GenBank/DDBJ databases">
        <title>Iningainema tapete sp. nov. (Scytonemataceae, Cyanobacteria) from greenhouses in central Florida (USA) produces two types of nodularin with biosynthetic potential for microcystin-LR and anabaenopeptins.</title>
        <authorList>
            <person name="Berthold D.E."/>
            <person name="Lefler F.W."/>
            <person name="Huang I.-S."/>
            <person name="Abdulla H."/>
            <person name="Zimba P.V."/>
            <person name="Laughinghouse H.D. IV."/>
        </authorList>
    </citation>
    <scope>NUCLEOTIDE SEQUENCE</scope>
    <source>
        <strain evidence="2">BLCCT55</strain>
    </source>
</reference>
<feature type="domain" description="SET" evidence="1">
    <location>
        <begin position="16"/>
        <end position="116"/>
    </location>
</feature>
<evidence type="ECO:0000313" key="2">
    <source>
        <dbReference type="EMBL" id="MBD2775658.1"/>
    </source>
</evidence>
<keyword evidence="3" id="KW-1185">Reference proteome</keyword>
<dbReference type="PANTHER" id="PTHR12350">
    <property type="entry name" value="HISTONE-LYSINE N-METHYLTRANSFERASE-RELATED"/>
    <property type="match status" value="1"/>
</dbReference>
<dbReference type="InterPro" id="IPR053201">
    <property type="entry name" value="Flavunoidine_N-MTase"/>
</dbReference>
<dbReference type="Proteomes" id="UP000629098">
    <property type="component" value="Unassembled WGS sequence"/>
</dbReference>
<proteinExistence type="predicted"/>
<accession>A0A8J6XJH3</accession>
<organism evidence="2 3">
    <name type="scientific">Iningainema tapete BLCC-T55</name>
    <dbReference type="NCBI Taxonomy" id="2748662"/>
    <lineage>
        <taxon>Bacteria</taxon>
        <taxon>Bacillati</taxon>
        <taxon>Cyanobacteriota</taxon>
        <taxon>Cyanophyceae</taxon>
        <taxon>Nostocales</taxon>
        <taxon>Scytonemataceae</taxon>
        <taxon>Iningainema tapete</taxon>
    </lineage>
</organism>
<dbReference type="Pfam" id="PF00856">
    <property type="entry name" value="SET"/>
    <property type="match status" value="1"/>
</dbReference>
<dbReference type="Gene3D" id="2.170.270.10">
    <property type="entry name" value="SET domain"/>
    <property type="match status" value="1"/>
</dbReference>
<comment type="caution">
    <text evidence="2">The sequence shown here is derived from an EMBL/GenBank/DDBJ whole genome shotgun (WGS) entry which is preliminary data.</text>
</comment>
<dbReference type="InterPro" id="IPR046341">
    <property type="entry name" value="SET_dom_sf"/>
</dbReference>
<gene>
    <name evidence="2" type="ORF">ICL16_27270</name>
</gene>
<dbReference type="PROSITE" id="PS50280">
    <property type="entry name" value="SET"/>
    <property type="match status" value="1"/>
</dbReference>
<protein>
    <submittedName>
        <fullName evidence="2">SET domain-containing protein-lysine N-methyltransferase</fullName>
    </submittedName>
</protein>
<sequence>MFSDQKKLTTLQHKVTKVSSFAEVWECSKTGQKSLHANVNFIQDEVISTFQSKEILNEPNYLSVQLNDQQHIMLAPEFLQYINHSCNPNVFFDTTDLVLRCLRRIEVGEEMTFFYPSTEWCMAQTFDCDCKTHKCLGRIQGALYLHPAILQTYKLSDYIKQKLERIAR</sequence>